<dbReference type="SUPFAM" id="SSF52540">
    <property type="entry name" value="P-loop containing nucleoside triphosphate hydrolases"/>
    <property type="match status" value="1"/>
</dbReference>
<dbReference type="Proteomes" id="UP000231962">
    <property type="component" value="Unassembled WGS sequence"/>
</dbReference>
<dbReference type="CDD" id="cd01876">
    <property type="entry name" value="YihA_EngB"/>
    <property type="match status" value="1"/>
</dbReference>
<dbReference type="InterPro" id="IPR030393">
    <property type="entry name" value="G_ENGB_dom"/>
</dbReference>
<evidence type="ECO:0000256" key="2">
    <source>
        <dbReference type="ARBA" id="ARBA00009638"/>
    </source>
</evidence>
<dbReference type="AlphaFoldDB" id="A0A2M9ZSV8"/>
<keyword evidence="14" id="KW-1185">Reference proteome</keyword>
<dbReference type="OrthoDB" id="9804921at2"/>
<dbReference type="GO" id="GO:0005829">
    <property type="term" value="C:cytosol"/>
    <property type="evidence" value="ECO:0007669"/>
    <property type="project" value="TreeGrafter"/>
</dbReference>
<reference evidence="14 15" key="1">
    <citation type="submission" date="2017-07" db="EMBL/GenBank/DDBJ databases">
        <title>Leptospira spp. isolated from tropical soils.</title>
        <authorList>
            <person name="Thibeaux R."/>
            <person name="Iraola G."/>
            <person name="Ferres I."/>
            <person name="Bierque E."/>
            <person name="Girault D."/>
            <person name="Soupe-Gilbert M.-E."/>
            <person name="Picardeau M."/>
            <person name="Goarant C."/>
        </authorList>
    </citation>
    <scope>NUCLEOTIDE SEQUENCE [LARGE SCALE GENOMIC DNA]</scope>
    <source>
        <strain evidence="13 15">FH1-B-B1</strain>
        <strain evidence="12 14">FH1-B-C1</strain>
    </source>
</reference>
<comment type="cofactor">
    <cofactor evidence="1">
        <name>Mg(2+)</name>
        <dbReference type="ChEBI" id="CHEBI:18420"/>
    </cofactor>
</comment>
<evidence type="ECO:0000256" key="9">
    <source>
        <dbReference type="ARBA" id="ARBA00023306"/>
    </source>
</evidence>
<evidence type="ECO:0000256" key="1">
    <source>
        <dbReference type="ARBA" id="ARBA00001946"/>
    </source>
</evidence>
<evidence type="ECO:0000259" key="11">
    <source>
        <dbReference type="PROSITE" id="PS51706"/>
    </source>
</evidence>
<keyword evidence="7 10" id="KW-0342">GTP-binding</keyword>
<sequence>MEEVQEKKPDPFFREVRFVSSYAEAVKVPSRGIPHLAFAGRSNSGKSSLLNAIVERKSLAKVSSVPGKTKLLNFFLVSKSLYLVDLPGFGFSQISHKEHEQMMQLLMDYLNSAKDLKCLFLLSDAQRELPEEELELIGTCFEKGIKPVLVRTKIDKLNQSELSKLRKKMKNIQQLYPMLDVVFVSPKSGKGLTELRKIIEVMMKTLIIPVVEEEPPMPEEAQG</sequence>
<dbReference type="EMBL" id="NPDZ01000001">
    <property type="protein sequence ID" value="PJZ75178.1"/>
    <property type="molecule type" value="Genomic_DNA"/>
</dbReference>
<accession>A0A2M9ZSV8</accession>
<keyword evidence="8 10" id="KW-0717">Septation</keyword>
<dbReference type="PANTHER" id="PTHR11649">
    <property type="entry name" value="MSS1/TRME-RELATED GTP-BINDING PROTEIN"/>
    <property type="match status" value="1"/>
</dbReference>
<evidence type="ECO:0000313" key="15">
    <source>
        <dbReference type="Proteomes" id="UP000231990"/>
    </source>
</evidence>
<evidence type="ECO:0000256" key="4">
    <source>
        <dbReference type="ARBA" id="ARBA00022723"/>
    </source>
</evidence>
<organism evidence="13 15">
    <name type="scientific">Leptospira perolatii</name>
    <dbReference type="NCBI Taxonomy" id="2023191"/>
    <lineage>
        <taxon>Bacteria</taxon>
        <taxon>Pseudomonadati</taxon>
        <taxon>Spirochaetota</taxon>
        <taxon>Spirochaetia</taxon>
        <taxon>Leptospirales</taxon>
        <taxon>Leptospiraceae</taxon>
        <taxon>Leptospira</taxon>
    </lineage>
</organism>
<dbReference type="Pfam" id="PF01926">
    <property type="entry name" value="MMR_HSR1"/>
    <property type="match status" value="1"/>
</dbReference>
<comment type="caution">
    <text evidence="13">The sequence shown here is derived from an EMBL/GenBank/DDBJ whole genome shotgun (WGS) entry which is preliminary data.</text>
</comment>
<dbReference type="GO" id="GO:0000917">
    <property type="term" value="P:division septum assembly"/>
    <property type="evidence" value="ECO:0007669"/>
    <property type="project" value="UniProtKB-KW"/>
</dbReference>
<evidence type="ECO:0000256" key="8">
    <source>
        <dbReference type="ARBA" id="ARBA00023210"/>
    </source>
</evidence>
<keyword evidence="9 10" id="KW-0131">Cell cycle</keyword>
<keyword evidence="4" id="KW-0479">Metal-binding</keyword>
<dbReference type="HAMAP" id="MF_00321">
    <property type="entry name" value="GTPase_EngB"/>
    <property type="match status" value="1"/>
</dbReference>
<comment type="function">
    <text evidence="10">Necessary for normal cell division and for the maintenance of normal septation.</text>
</comment>
<evidence type="ECO:0000256" key="7">
    <source>
        <dbReference type="ARBA" id="ARBA00023134"/>
    </source>
</evidence>
<dbReference type="InterPro" id="IPR006073">
    <property type="entry name" value="GTP-bd"/>
</dbReference>
<dbReference type="EMBL" id="NPDY01000001">
    <property type="protein sequence ID" value="PJZ71561.1"/>
    <property type="molecule type" value="Genomic_DNA"/>
</dbReference>
<keyword evidence="6" id="KW-0460">Magnesium</keyword>
<dbReference type="Gene3D" id="3.40.50.300">
    <property type="entry name" value="P-loop containing nucleotide triphosphate hydrolases"/>
    <property type="match status" value="1"/>
</dbReference>
<evidence type="ECO:0000313" key="14">
    <source>
        <dbReference type="Proteomes" id="UP000231962"/>
    </source>
</evidence>
<keyword evidence="5 10" id="KW-0547">Nucleotide-binding</keyword>
<dbReference type="GO" id="GO:0046872">
    <property type="term" value="F:metal ion binding"/>
    <property type="evidence" value="ECO:0007669"/>
    <property type="project" value="UniProtKB-KW"/>
</dbReference>
<dbReference type="GO" id="GO:0005525">
    <property type="term" value="F:GTP binding"/>
    <property type="evidence" value="ECO:0007669"/>
    <property type="project" value="UniProtKB-UniRule"/>
</dbReference>
<evidence type="ECO:0000256" key="3">
    <source>
        <dbReference type="ARBA" id="ARBA00022618"/>
    </source>
</evidence>
<evidence type="ECO:0000313" key="12">
    <source>
        <dbReference type="EMBL" id="PJZ71561.1"/>
    </source>
</evidence>
<evidence type="ECO:0000256" key="5">
    <source>
        <dbReference type="ARBA" id="ARBA00022741"/>
    </source>
</evidence>
<dbReference type="InterPro" id="IPR027417">
    <property type="entry name" value="P-loop_NTPase"/>
</dbReference>
<name>A0A2M9ZSV8_9LEPT</name>
<dbReference type="InterPro" id="IPR019987">
    <property type="entry name" value="GTP-bd_ribosome_bio_YsxC"/>
</dbReference>
<evidence type="ECO:0000256" key="6">
    <source>
        <dbReference type="ARBA" id="ARBA00022842"/>
    </source>
</evidence>
<comment type="similarity">
    <text evidence="2 10">Belongs to the TRAFAC class TrmE-Era-EngA-EngB-Septin-like GTPase superfamily. EngB GTPase family.</text>
</comment>
<evidence type="ECO:0000256" key="10">
    <source>
        <dbReference type="HAMAP-Rule" id="MF_00321"/>
    </source>
</evidence>
<evidence type="ECO:0000313" key="13">
    <source>
        <dbReference type="EMBL" id="PJZ75178.1"/>
    </source>
</evidence>
<gene>
    <name evidence="10" type="primary">engB</name>
    <name evidence="12" type="ORF">CH360_00940</name>
    <name evidence="13" type="ORF">CH373_00940</name>
</gene>
<dbReference type="NCBIfam" id="TIGR03598">
    <property type="entry name" value="GTPase_YsxC"/>
    <property type="match status" value="1"/>
</dbReference>
<protein>
    <recommendedName>
        <fullName evidence="10">Probable GTP-binding protein EngB</fullName>
    </recommendedName>
</protein>
<dbReference type="PROSITE" id="PS51706">
    <property type="entry name" value="G_ENGB"/>
    <property type="match status" value="1"/>
</dbReference>
<dbReference type="PANTHER" id="PTHR11649:SF13">
    <property type="entry name" value="ENGB-TYPE G DOMAIN-CONTAINING PROTEIN"/>
    <property type="match status" value="1"/>
</dbReference>
<feature type="domain" description="EngB-type G" evidence="11">
    <location>
        <begin position="32"/>
        <end position="205"/>
    </location>
</feature>
<dbReference type="Proteomes" id="UP000231990">
    <property type="component" value="Unassembled WGS sequence"/>
</dbReference>
<proteinExistence type="inferred from homology"/>
<keyword evidence="3 10" id="KW-0132">Cell division</keyword>